<dbReference type="InterPro" id="IPR001839">
    <property type="entry name" value="TGF-b_C"/>
</dbReference>
<evidence type="ECO:0000256" key="1">
    <source>
        <dbReference type="ARBA" id="ARBA00004613"/>
    </source>
</evidence>
<keyword evidence="9" id="KW-1185">Reference proteome</keyword>
<dbReference type="InterPro" id="IPR029034">
    <property type="entry name" value="Cystine-knot_cytokine"/>
</dbReference>
<feature type="non-terminal residue" evidence="8">
    <location>
        <position position="1"/>
    </location>
</feature>
<dbReference type="PANTHER" id="PTHR11848:SF302">
    <property type="entry name" value="TGF-BETA FAMILY PROFILE DOMAIN-CONTAINING PROTEIN"/>
    <property type="match status" value="1"/>
</dbReference>
<gene>
    <name evidence="8" type="ORF">PLOB_00004694</name>
</gene>
<proteinExistence type="inferred from homology"/>
<dbReference type="PANTHER" id="PTHR11848">
    <property type="entry name" value="TGF-BETA FAMILY"/>
    <property type="match status" value="1"/>
</dbReference>
<dbReference type="CDD" id="cd13756">
    <property type="entry name" value="TGF_beta_BMPs_GDFs"/>
    <property type="match status" value="1"/>
</dbReference>
<sequence>VFFGETPHEHVLNQTLFLSLTVAPLRNVVSFNVNGFNIKKKERLSSAKLRVMVEIASEVPSLPLRGDIVLYDKFSHEAIQSVAFRRSGTRWVMFSVRSMVQRWLFSQRLNCGVFVRAKSHNPDVNVSIKVKGGQTGTRRNTLPLLIVKTRFVKHHRGEKLSSLLRSKQMFELPRRSRRHLAAIRDEGPCSIRPMTVDVRRHLGWNDVIIPRVFESFRCGGECKFPLDTSVNPSGHAILRSILHSSGLDQGAGEPCCVPIKLRGVSMFEEDSQGHIGLKTYQGAIVEECGCR</sequence>
<protein>
    <recommendedName>
        <fullName evidence="7">TGF-beta family profile domain-containing protein</fullName>
    </recommendedName>
</protein>
<evidence type="ECO:0000256" key="5">
    <source>
        <dbReference type="ARBA" id="ARBA00023157"/>
    </source>
</evidence>
<comment type="subcellular location">
    <subcellularLocation>
        <location evidence="1">Secreted</location>
    </subcellularLocation>
</comment>
<evidence type="ECO:0000313" key="9">
    <source>
        <dbReference type="Proteomes" id="UP001159405"/>
    </source>
</evidence>
<evidence type="ECO:0000259" key="7">
    <source>
        <dbReference type="PROSITE" id="PS51362"/>
    </source>
</evidence>
<comment type="similarity">
    <text evidence="2 6">Belongs to the TGF-beta family.</text>
</comment>
<dbReference type="PROSITE" id="PS00250">
    <property type="entry name" value="TGF_BETA_1"/>
    <property type="match status" value="1"/>
</dbReference>
<feature type="domain" description="TGF-beta family profile" evidence="7">
    <location>
        <begin position="175"/>
        <end position="291"/>
    </location>
</feature>
<dbReference type="InterPro" id="IPR015615">
    <property type="entry name" value="TGF-beta-rel"/>
</dbReference>
<evidence type="ECO:0000256" key="3">
    <source>
        <dbReference type="ARBA" id="ARBA00022525"/>
    </source>
</evidence>
<dbReference type="SMART" id="SM00204">
    <property type="entry name" value="TGFB"/>
    <property type="match status" value="1"/>
</dbReference>
<dbReference type="SUPFAM" id="SSF57501">
    <property type="entry name" value="Cystine-knot cytokines"/>
    <property type="match status" value="1"/>
</dbReference>
<organism evidence="8 9">
    <name type="scientific">Porites lobata</name>
    <dbReference type="NCBI Taxonomy" id="104759"/>
    <lineage>
        <taxon>Eukaryota</taxon>
        <taxon>Metazoa</taxon>
        <taxon>Cnidaria</taxon>
        <taxon>Anthozoa</taxon>
        <taxon>Hexacorallia</taxon>
        <taxon>Scleractinia</taxon>
        <taxon>Fungiina</taxon>
        <taxon>Poritidae</taxon>
        <taxon>Porites</taxon>
    </lineage>
</organism>
<dbReference type="Gene3D" id="2.10.90.10">
    <property type="entry name" value="Cystine-knot cytokines"/>
    <property type="match status" value="1"/>
</dbReference>
<dbReference type="Gene3D" id="2.60.120.970">
    <property type="match status" value="1"/>
</dbReference>
<dbReference type="InterPro" id="IPR017948">
    <property type="entry name" value="TGFb_CS"/>
</dbReference>
<dbReference type="EMBL" id="CALNXK010000012">
    <property type="protein sequence ID" value="CAH3044432.1"/>
    <property type="molecule type" value="Genomic_DNA"/>
</dbReference>
<evidence type="ECO:0000313" key="8">
    <source>
        <dbReference type="EMBL" id="CAH3044432.1"/>
    </source>
</evidence>
<name>A0ABN8N6S8_9CNID</name>
<keyword evidence="5" id="KW-1015">Disulfide bond</keyword>
<evidence type="ECO:0000256" key="2">
    <source>
        <dbReference type="ARBA" id="ARBA00006656"/>
    </source>
</evidence>
<evidence type="ECO:0000256" key="6">
    <source>
        <dbReference type="RuleBase" id="RU000354"/>
    </source>
</evidence>
<dbReference type="PROSITE" id="PS51362">
    <property type="entry name" value="TGF_BETA_2"/>
    <property type="match status" value="1"/>
</dbReference>
<evidence type="ECO:0000256" key="4">
    <source>
        <dbReference type="ARBA" id="ARBA00023030"/>
    </source>
</evidence>
<comment type="caution">
    <text evidence="8">The sequence shown here is derived from an EMBL/GenBank/DDBJ whole genome shotgun (WGS) entry which is preliminary data.</text>
</comment>
<keyword evidence="4 6" id="KW-0339">Growth factor</keyword>
<dbReference type="Pfam" id="PF00019">
    <property type="entry name" value="TGF_beta"/>
    <property type="match status" value="1"/>
</dbReference>
<accession>A0ABN8N6S8</accession>
<keyword evidence="3" id="KW-0964">Secreted</keyword>
<dbReference type="Proteomes" id="UP001159405">
    <property type="component" value="Unassembled WGS sequence"/>
</dbReference>
<reference evidence="8 9" key="1">
    <citation type="submission" date="2022-05" db="EMBL/GenBank/DDBJ databases">
        <authorList>
            <consortium name="Genoscope - CEA"/>
            <person name="William W."/>
        </authorList>
    </citation>
    <scope>NUCLEOTIDE SEQUENCE [LARGE SCALE GENOMIC DNA]</scope>
</reference>